<keyword evidence="4" id="KW-1185">Reference proteome</keyword>
<dbReference type="InterPro" id="IPR005135">
    <property type="entry name" value="Endo/exonuclease/phosphatase"/>
</dbReference>
<evidence type="ECO:0000313" key="4">
    <source>
        <dbReference type="Proteomes" id="UP000299102"/>
    </source>
</evidence>
<dbReference type="OrthoDB" id="415822at2759"/>
<accession>A0A4C1SDK7</accession>
<dbReference type="GO" id="GO:0003824">
    <property type="term" value="F:catalytic activity"/>
    <property type="evidence" value="ECO:0007669"/>
    <property type="project" value="InterPro"/>
</dbReference>
<dbReference type="AlphaFoldDB" id="A0A4C1SDK7"/>
<dbReference type="Proteomes" id="UP000299102">
    <property type="component" value="Unassembled WGS sequence"/>
</dbReference>
<dbReference type="InterPro" id="IPR036691">
    <property type="entry name" value="Endo/exonu/phosph_ase_sf"/>
</dbReference>
<proteinExistence type="predicted"/>
<feature type="coiled-coil region" evidence="1">
    <location>
        <begin position="99"/>
        <end position="161"/>
    </location>
</feature>
<dbReference type="Gene3D" id="3.60.10.10">
    <property type="entry name" value="Endonuclease/exonuclease/phosphatase"/>
    <property type="match status" value="1"/>
</dbReference>
<name>A0A4C1SDK7_EUMVA</name>
<protein>
    <recommendedName>
        <fullName evidence="2">Endonuclease/exonuclease/phosphatase domain-containing protein</fullName>
    </recommendedName>
</protein>
<evidence type="ECO:0000313" key="3">
    <source>
        <dbReference type="EMBL" id="GBO99935.1"/>
    </source>
</evidence>
<organism evidence="3 4">
    <name type="scientific">Eumeta variegata</name>
    <name type="common">Bagworm moth</name>
    <name type="synonym">Eumeta japonica</name>
    <dbReference type="NCBI Taxonomy" id="151549"/>
    <lineage>
        <taxon>Eukaryota</taxon>
        <taxon>Metazoa</taxon>
        <taxon>Ecdysozoa</taxon>
        <taxon>Arthropoda</taxon>
        <taxon>Hexapoda</taxon>
        <taxon>Insecta</taxon>
        <taxon>Pterygota</taxon>
        <taxon>Neoptera</taxon>
        <taxon>Endopterygota</taxon>
        <taxon>Lepidoptera</taxon>
        <taxon>Glossata</taxon>
        <taxon>Ditrysia</taxon>
        <taxon>Tineoidea</taxon>
        <taxon>Psychidae</taxon>
        <taxon>Oiketicinae</taxon>
        <taxon>Eumeta</taxon>
    </lineage>
</organism>
<keyword evidence="1" id="KW-0175">Coiled coil</keyword>
<comment type="caution">
    <text evidence="3">The sequence shown here is derived from an EMBL/GenBank/DDBJ whole genome shotgun (WGS) entry which is preliminary data.</text>
</comment>
<evidence type="ECO:0000256" key="1">
    <source>
        <dbReference type="SAM" id="Coils"/>
    </source>
</evidence>
<evidence type="ECO:0000259" key="2">
    <source>
        <dbReference type="Pfam" id="PF14529"/>
    </source>
</evidence>
<gene>
    <name evidence="3" type="ORF">EVAR_74298_1</name>
</gene>
<dbReference type="EMBL" id="BGZK01000004">
    <property type="protein sequence ID" value="GBO99935.1"/>
    <property type="molecule type" value="Genomic_DNA"/>
</dbReference>
<feature type="domain" description="Endonuclease/exonuclease/phosphatase" evidence="2">
    <location>
        <begin position="10"/>
        <end position="56"/>
    </location>
</feature>
<sequence length="239" mass="27261">MATLDVVPLNIGNTPTYTKVGASSIVDLTFVSSSLTRNSHCWKVLNTYTASDHSAIRWEVSTGQNPRRVNKQTCGVGWKVKLFDPAALMVALDCESFIIESAEEKTENLMKRVTQACDAKCLKKRRIFQRGYQRPNSAELVAEHKKTRRELNKAIKDSKRRCWKELVEEVEKDPWGRPYKVVMSHLKSQSMPSLTSPKLLQKIMTALFPQQYQFDYPTAQNESEDIPTVTEKELMDACN</sequence>
<reference evidence="3 4" key="1">
    <citation type="journal article" date="2019" name="Commun. Biol.">
        <title>The bagworm genome reveals a unique fibroin gene that provides high tensile strength.</title>
        <authorList>
            <person name="Kono N."/>
            <person name="Nakamura H."/>
            <person name="Ohtoshi R."/>
            <person name="Tomita M."/>
            <person name="Numata K."/>
            <person name="Arakawa K."/>
        </authorList>
    </citation>
    <scope>NUCLEOTIDE SEQUENCE [LARGE SCALE GENOMIC DNA]</scope>
</reference>
<dbReference type="Pfam" id="PF14529">
    <property type="entry name" value="Exo_endo_phos_2"/>
    <property type="match status" value="1"/>
</dbReference>
<dbReference type="SUPFAM" id="SSF56219">
    <property type="entry name" value="DNase I-like"/>
    <property type="match status" value="1"/>
</dbReference>